<accession>A0A6I8SAU2</accession>
<dbReference type="InterPro" id="IPR036915">
    <property type="entry name" value="Cyclin-like_sf"/>
</dbReference>
<organism evidence="4">
    <name type="scientific">Xenopus tropicalis</name>
    <name type="common">Western clawed frog</name>
    <name type="synonym">Silurana tropicalis</name>
    <dbReference type="NCBI Taxonomy" id="8364"/>
    <lineage>
        <taxon>Eukaryota</taxon>
        <taxon>Metazoa</taxon>
        <taxon>Chordata</taxon>
        <taxon>Craniata</taxon>
        <taxon>Vertebrata</taxon>
        <taxon>Euteleostomi</taxon>
        <taxon>Amphibia</taxon>
        <taxon>Batrachia</taxon>
        <taxon>Anura</taxon>
        <taxon>Pipoidea</taxon>
        <taxon>Pipidae</taxon>
        <taxon>Xenopodinae</taxon>
        <taxon>Xenopus</taxon>
        <taxon>Silurana</taxon>
    </lineage>
</organism>
<dbReference type="GeneTree" id="ENSGT00940000162679"/>
<dbReference type="InParanoid" id="A0A6I8SAU2"/>
<dbReference type="InterPro" id="IPR013763">
    <property type="entry name" value="Cyclin-like_dom"/>
</dbReference>
<dbReference type="SUPFAM" id="SSF47954">
    <property type="entry name" value="Cyclin-like"/>
    <property type="match status" value="1"/>
</dbReference>
<dbReference type="FunFam" id="1.10.472.10:FF:000006">
    <property type="entry name" value="Cyclin I"/>
    <property type="match status" value="1"/>
</dbReference>
<feature type="domain" description="Cyclin-like" evidence="3">
    <location>
        <begin position="61"/>
        <end position="147"/>
    </location>
</feature>
<reference evidence="4" key="2">
    <citation type="submission" date="2020-05" db="UniProtKB">
        <authorList>
            <consortium name="Ensembl"/>
        </authorList>
    </citation>
    <scope>IDENTIFICATION</scope>
</reference>
<sequence>MKCPGLSDFQRLMISLENSLQLEDTKWKVPAFEGSTLKIIIISLSWQGTDISLTHYEQAILWIDEVTLRFRFYPETFGLAVSILNRILASVKVQVKYLRCITVTCLFLAAKTNEEDEIIPSVKRLAVQSGCMCSPAEILRMERIVLDKLQWDLCTATPVDFLNTFHAMLMSNLPHLFHDCLRMNPSSHLALLTRQLQQCMACHQLVQFRGSTLALVIITLELEKLTADWFPAITELLKKAKVDSAKFILCKELVDQHLGMLSPSNHVYVFIPAKRNPQAYHKQKSSACSPQPISRNMNPPIPGVLISAKKQTEEEIMETEFYDGFRYLYNEESVSEDRIIKEMISGKAQLQEARCPCPLLQSPGQDQ</sequence>
<dbReference type="Ensembl" id="ENSXETT00000103992">
    <property type="protein sequence ID" value="ENSXETP00000091919"/>
    <property type="gene ID" value="ENSXETG00000034722"/>
</dbReference>
<dbReference type="Gene3D" id="1.10.472.10">
    <property type="entry name" value="Cyclin-like"/>
    <property type="match status" value="2"/>
</dbReference>
<keyword evidence="1 2" id="KW-0195">Cyclin</keyword>
<dbReference type="AlphaFoldDB" id="A0A6I8SAU2"/>
<evidence type="ECO:0000256" key="1">
    <source>
        <dbReference type="ARBA" id="ARBA00023127"/>
    </source>
</evidence>
<dbReference type="Pfam" id="PF00134">
    <property type="entry name" value="Cyclin_N"/>
    <property type="match status" value="1"/>
</dbReference>
<dbReference type="InterPro" id="IPR039361">
    <property type="entry name" value="Cyclin"/>
</dbReference>
<reference evidence="4" key="1">
    <citation type="journal article" date="2010" name="Science">
        <title>The genome of the Western clawed frog Xenopus tropicalis.</title>
        <authorList>
            <person name="Hellsten U."/>
            <person name="Harland R.M."/>
            <person name="Gilchrist M.J."/>
            <person name="Hendrix D."/>
            <person name="Jurka J."/>
            <person name="Kapitonov V."/>
            <person name="Ovcharenko I."/>
            <person name="Putnam N.H."/>
            <person name="Shu S."/>
            <person name="Taher L."/>
            <person name="Blitz I.L."/>
            <person name="Blumberg B."/>
            <person name="Dichmann D.S."/>
            <person name="Dubchak I."/>
            <person name="Amaya E."/>
            <person name="Detter J.C."/>
            <person name="Fletcher R."/>
            <person name="Gerhard D.S."/>
            <person name="Goodstein D."/>
            <person name="Graves T."/>
            <person name="Grigoriev I.V."/>
            <person name="Grimwood J."/>
            <person name="Kawashima T."/>
            <person name="Lindquist E."/>
            <person name="Lucas S.M."/>
            <person name="Mead P.E."/>
            <person name="Mitros T."/>
            <person name="Ogino H."/>
            <person name="Ohta Y."/>
            <person name="Poliakov A.V."/>
            <person name="Pollet N."/>
            <person name="Robert J."/>
            <person name="Salamov A."/>
            <person name="Sater A.K."/>
            <person name="Schmutz J."/>
            <person name="Terry A."/>
            <person name="Vize P.D."/>
            <person name="Warren W.C."/>
            <person name="Wells D."/>
            <person name="Wills A."/>
            <person name="Wilson R.K."/>
            <person name="Zimmerman L.B."/>
            <person name="Zorn A.M."/>
            <person name="Grainger R."/>
            <person name="Grammer T."/>
            <person name="Khokha M.K."/>
            <person name="Richardson P.M."/>
            <person name="Rokhsar D.S."/>
        </authorList>
    </citation>
    <scope>NUCLEOTIDE SEQUENCE [LARGE SCALE GENOMIC DNA]</scope>
    <source>
        <strain evidence="4">Nigerian</strain>
    </source>
</reference>
<dbReference type="InterPro" id="IPR006671">
    <property type="entry name" value="Cyclin_N"/>
</dbReference>
<evidence type="ECO:0000259" key="3">
    <source>
        <dbReference type="SMART" id="SM00385"/>
    </source>
</evidence>
<dbReference type="PANTHER" id="PTHR10177">
    <property type="entry name" value="CYCLINS"/>
    <property type="match status" value="1"/>
</dbReference>
<comment type="similarity">
    <text evidence="2">Belongs to the cyclin family.</text>
</comment>
<dbReference type="FunFam" id="1.10.472.10:FF:000192">
    <property type="entry name" value="Predicted protein"/>
    <property type="match status" value="1"/>
</dbReference>
<protein>
    <recommendedName>
        <fullName evidence="3">Cyclin-like domain-containing protein</fullName>
    </recommendedName>
</protein>
<dbReference type="SMART" id="SM00385">
    <property type="entry name" value="CYCLIN"/>
    <property type="match status" value="1"/>
</dbReference>
<dbReference type="CDD" id="cd20526">
    <property type="entry name" value="CYCLIN_CCNI-like"/>
    <property type="match status" value="1"/>
</dbReference>
<evidence type="ECO:0000256" key="2">
    <source>
        <dbReference type="RuleBase" id="RU000383"/>
    </source>
</evidence>
<name>A0A6I8SAU2_XENTR</name>
<evidence type="ECO:0000313" key="4">
    <source>
        <dbReference type="Ensembl" id="ENSXETP00000091919"/>
    </source>
</evidence>
<proteinExistence type="inferred from homology"/>
<dbReference type="Bgee" id="ENSXETG00000034722">
    <property type="expression patterns" value="Expressed in neurula embryo and 12 other cell types or tissues"/>
</dbReference>